<proteinExistence type="predicted"/>
<evidence type="ECO:0000313" key="2">
    <source>
        <dbReference type="EMBL" id="PVD30818.1"/>
    </source>
</evidence>
<dbReference type="Proteomes" id="UP000245119">
    <property type="component" value="Linkage Group LG5"/>
</dbReference>
<gene>
    <name evidence="2" type="ORF">C0Q70_10093</name>
</gene>
<dbReference type="InterPro" id="IPR027954">
    <property type="entry name" value="Transcobalamin-like_C"/>
</dbReference>
<reference evidence="2 3" key="1">
    <citation type="submission" date="2018-04" db="EMBL/GenBank/DDBJ databases">
        <title>The genome of golden apple snail Pomacea canaliculata provides insight into stress tolerance and invasive adaptation.</title>
        <authorList>
            <person name="Liu C."/>
            <person name="Liu B."/>
            <person name="Ren Y."/>
            <person name="Zhang Y."/>
            <person name="Wang H."/>
            <person name="Li S."/>
            <person name="Jiang F."/>
            <person name="Yin L."/>
            <person name="Zhang G."/>
            <person name="Qian W."/>
            <person name="Fan W."/>
        </authorList>
    </citation>
    <scope>NUCLEOTIDE SEQUENCE [LARGE SCALE GENOMIC DNA]</scope>
    <source>
        <strain evidence="2">SZHN2017</strain>
        <tissue evidence="2">Muscle</tissue>
    </source>
</reference>
<dbReference type="AlphaFoldDB" id="A0A2T7PBN1"/>
<evidence type="ECO:0000313" key="3">
    <source>
        <dbReference type="Proteomes" id="UP000245119"/>
    </source>
</evidence>
<name>A0A2T7PBN1_POMCA</name>
<dbReference type="OrthoDB" id="6084164at2759"/>
<organism evidence="2 3">
    <name type="scientific">Pomacea canaliculata</name>
    <name type="common">Golden apple snail</name>
    <dbReference type="NCBI Taxonomy" id="400727"/>
    <lineage>
        <taxon>Eukaryota</taxon>
        <taxon>Metazoa</taxon>
        <taxon>Spiralia</taxon>
        <taxon>Lophotrochozoa</taxon>
        <taxon>Mollusca</taxon>
        <taxon>Gastropoda</taxon>
        <taxon>Caenogastropoda</taxon>
        <taxon>Architaenioglossa</taxon>
        <taxon>Ampullarioidea</taxon>
        <taxon>Ampullariidae</taxon>
        <taxon>Pomacea</taxon>
    </lineage>
</organism>
<protein>
    <recommendedName>
        <fullName evidence="1">Transcobalamin-like C-terminal domain-containing protein</fullName>
    </recommendedName>
</protein>
<dbReference type="EMBL" id="PZQS01000005">
    <property type="protein sequence ID" value="PVD30818.1"/>
    <property type="molecule type" value="Genomic_DNA"/>
</dbReference>
<feature type="domain" description="Transcobalamin-like C-terminal" evidence="1">
    <location>
        <begin position="22"/>
        <end position="73"/>
    </location>
</feature>
<evidence type="ECO:0000259" key="1">
    <source>
        <dbReference type="Pfam" id="PF14478"/>
    </source>
</evidence>
<dbReference type="Gene3D" id="2.170.130.30">
    <property type="match status" value="1"/>
</dbReference>
<sequence>MMKEAAGIEPGFDRFVVRYHANQNGYFVLAIHGVKATYEEDQTFWRILSGTQPINLGVSAYQPADGETVTFELVRHEGGQGAPGRDPCH</sequence>
<dbReference type="Pfam" id="PF14478">
    <property type="entry name" value="DUF4430"/>
    <property type="match status" value="1"/>
</dbReference>
<accession>A0A2T7PBN1</accession>
<comment type="caution">
    <text evidence="2">The sequence shown here is derived from an EMBL/GenBank/DDBJ whole genome shotgun (WGS) entry which is preliminary data.</text>
</comment>
<keyword evidence="3" id="KW-1185">Reference proteome</keyword>